<feature type="compositionally biased region" description="Pro residues" evidence="1">
    <location>
        <begin position="499"/>
        <end position="514"/>
    </location>
</feature>
<feature type="compositionally biased region" description="Basic and acidic residues" evidence="1">
    <location>
        <begin position="327"/>
        <end position="339"/>
    </location>
</feature>
<evidence type="ECO:0000313" key="3">
    <source>
        <dbReference type="Proteomes" id="UP000235371"/>
    </source>
</evidence>
<feature type="region of interest" description="Disordered" evidence="1">
    <location>
        <begin position="327"/>
        <end position="354"/>
    </location>
</feature>
<dbReference type="EMBL" id="KZ613848">
    <property type="protein sequence ID" value="PMD56611.1"/>
    <property type="molecule type" value="Genomic_DNA"/>
</dbReference>
<dbReference type="RefSeq" id="XP_024733515.1">
    <property type="nucleotide sequence ID" value="XM_024883544.1"/>
</dbReference>
<gene>
    <name evidence="2" type="ORF">K444DRAFT_633003</name>
</gene>
<evidence type="ECO:0000256" key="1">
    <source>
        <dbReference type="SAM" id="MobiDB-lite"/>
    </source>
</evidence>
<feature type="region of interest" description="Disordered" evidence="1">
    <location>
        <begin position="663"/>
        <end position="685"/>
    </location>
</feature>
<accession>A0A2J6T0P9</accession>
<dbReference type="GeneID" id="36591621"/>
<sequence>MSQNSKLVIHFVCGHTETTIIDGKRSSQQNRNLWSRIKKWSSSTPTGTKHQQSASLCERCRNIERRQIEEAAELQSQMAANVSRQLAAQKRRLAAPPAQGVNQTIAALALPNDKAIIEALRSAQLNFCGQEELKLVHTVEWQGEKALKVQQDLDRVIGFWEKFHNEHAGRVKGVTCRSGPKFCSQCKEMETSLADPSFRRQSGLPDVKLSDGTWYGTNGIAGDPWSTECPFEPIKAPIESINTRDAVQEATPGPEAGPGNSPADTPSECTLDNLSSILSLTSRTEVQEWTNQVSIEAPQSGPQRQAYDIQRRSHIRSLGLAYLEVQETRRKSQPEREPGAEVGNHKRPRSASLDNLDSKTLNFKFLGPNLDQTLRRLAFSAMARSLPPLPPQEEEELQTLESDDHHACPAAISSNYSPGTWIDITFGQSYVEKVESAQTSSLGHVGPLETGTSTVLRDTQVNSDAISLHKSSVQTPTQLPLGEPTFELEDTTDLEQTPSRPPSPRYLSSPDPPPINPFSPLGIQAIKQIRNYFHIPSHIEPSGYQEYFYARPRILKSMERLGRAFASRKSAPSGLLDELPWFLTSDREKIIFLINSGDEDMQKKKEISELSSRVQWHELGDDSSGWEDGNEDDGDELEARRKAISDAIAGEMSNEHLHAPVYLGFKASNPDPPRPDTPTGESQRQNSYNLEASLNSYEPLDHSYSDDEEQEEMQSNLVAISAPISEDPESLHNVKARSLLRNELVLNDGGENQEDGHLLPGGVEGLMNDPVFTD</sequence>
<dbReference type="OrthoDB" id="3548907at2759"/>
<evidence type="ECO:0000313" key="2">
    <source>
        <dbReference type="EMBL" id="PMD56611.1"/>
    </source>
</evidence>
<dbReference type="Proteomes" id="UP000235371">
    <property type="component" value="Unassembled WGS sequence"/>
</dbReference>
<organism evidence="2 3">
    <name type="scientific">Hyaloscypha bicolor E</name>
    <dbReference type="NCBI Taxonomy" id="1095630"/>
    <lineage>
        <taxon>Eukaryota</taxon>
        <taxon>Fungi</taxon>
        <taxon>Dikarya</taxon>
        <taxon>Ascomycota</taxon>
        <taxon>Pezizomycotina</taxon>
        <taxon>Leotiomycetes</taxon>
        <taxon>Helotiales</taxon>
        <taxon>Hyaloscyphaceae</taxon>
        <taxon>Hyaloscypha</taxon>
        <taxon>Hyaloscypha bicolor</taxon>
    </lineage>
</organism>
<proteinExistence type="predicted"/>
<dbReference type="AlphaFoldDB" id="A0A2J6T0P9"/>
<feature type="region of interest" description="Disordered" evidence="1">
    <location>
        <begin position="490"/>
        <end position="514"/>
    </location>
</feature>
<keyword evidence="3" id="KW-1185">Reference proteome</keyword>
<reference evidence="2 3" key="1">
    <citation type="submission" date="2016-04" db="EMBL/GenBank/DDBJ databases">
        <title>A degradative enzymes factory behind the ericoid mycorrhizal symbiosis.</title>
        <authorList>
            <consortium name="DOE Joint Genome Institute"/>
            <person name="Martino E."/>
            <person name="Morin E."/>
            <person name="Grelet G."/>
            <person name="Kuo A."/>
            <person name="Kohler A."/>
            <person name="Daghino S."/>
            <person name="Barry K."/>
            <person name="Choi C."/>
            <person name="Cichocki N."/>
            <person name="Clum A."/>
            <person name="Copeland A."/>
            <person name="Hainaut M."/>
            <person name="Haridas S."/>
            <person name="Labutti K."/>
            <person name="Lindquist E."/>
            <person name="Lipzen A."/>
            <person name="Khouja H.-R."/>
            <person name="Murat C."/>
            <person name="Ohm R."/>
            <person name="Olson A."/>
            <person name="Spatafora J."/>
            <person name="Veneault-Fourrey C."/>
            <person name="Henrissat B."/>
            <person name="Grigoriev I."/>
            <person name="Martin F."/>
            <person name="Perotto S."/>
        </authorList>
    </citation>
    <scope>NUCLEOTIDE SEQUENCE [LARGE SCALE GENOMIC DNA]</scope>
    <source>
        <strain evidence="2 3">E</strain>
    </source>
</reference>
<feature type="region of interest" description="Disordered" evidence="1">
    <location>
        <begin position="751"/>
        <end position="774"/>
    </location>
</feature>
<protein>
    <submittedName>
        <fullName evidence="2">Uncharacterized protein</fullName>
    </submittedName>
</protein>
<name>A0A2J6T0P9_9HELO</name>
<dbReference type="InParanoid" id="A0A2J6T0P9"/>
<feature type="region of interest" description="Disordered" evidence="1">
    <location>
        <begin position="249"/>
        <end position="270"/>
    </location>
</feature>